<evidence type="ECO:0008006" key="3">
    <source>
        <dbReference type="Google" id="ProtNLM"/>
    </source>
</evidence>
<evidence type="ECO:0000313" key="2">
    <source>
        <dbReference type="Proteomes" id="UP001165060"/>
    </source>
</evidence>
<dbReference type="InterPro" id="IPR019410">
    <property type="entry name" value="Methyltransf_16"/>
</dbReference>
<dbReference type="Pfam" id="PF10294">
    <property type="entry name" value="Methyltransf_16"/>
    <property type="match status" value="1"/>
</dbReference>
<dbReference type="PANTHER" id="PTHR14614">
    <property type="entry name" value="HEPATOCELLULAR CARCINOMA-ASSOCIATED ANTIGEN"/>
    <property type="match status" value="1"/>
</dbReference>
<dbReference type="Gene3D" id="3.40.50.150">
    <property type="entry name" value="Vaccinia Virus protein VP39"/>
    <property type="match status" value="1"/>
</dbReference>
<dbReference type="InterPro" id="IPR029063">
    <property type="entry name" value="SAM-dependent_MTases_sf"/>
</dbReference>
<dbReference type="PANTHER" id="PTHR14614:SF132">
    <property type="entry name" value="PROTEIN-LYSINE METHYLTRANSFERASE C42C1.13"/>
    <property type="match status" value="1"/>
</dbReference>
<dbReference type="EMBL" id="BRYB01001303">
    <property type="protein sequence ID" value="GMI22714.1"/>
    <property type="molecule type" value="Genomic_DNA"/>
</dbReference>
<dbReference type="Proteomes" id="UP001165060">
    <property type="component" value="Unassembled WGS sequence"/>
</dbReference>
<protein>
    <recommendedName>
        <fullName evidence="3">S-adenosyl-L-methionine-dependent methyltransferase</fullName>
    </recommendedName>
</protein>
<sequence>MSALSSSPPSLPPMVTTTYTYPSVPPLLLSHVPLLDDTAGNPNALTGLSVWKSTGLVLEVLPSLLPPSGPLSPARVLELGCGTGLTALFLLHYLRAQLPASHVHVTDGDPKVVELLRSNILQNDLPDDPRHTFSLGELIWGGPLPEGVGGGYGLVFGCDLLYSFGSAYKPNSENNCVGGESGGADGLFSTVRELLRAPAAGFVEPESGPADGDPADEEYEHPTWEATAGYDGGYFLLGITRRSVPIDLVIGSMRKAGLVYCGVVDDSVRDIFGNSTDGLTDFWSLCVMVARVEGRRDEEGAAEK</sequence>
<proteinExistence type="predicted"/>
<gene>
    <name evidence="1" type="ORF">TeGR_g15223</name>
</gene>
<keyword evidence="2" id="KW-1185">Reference proteome</keyword>
<name>A0ABQ6MAX5_9STRA</name>
<comment type="caution">
    <text evidence="1">The sequence shown here is derived from an EMBL/GenBank/DDBJ whole genome shotgun (WGS) entry which is preliminary data.</text>
</comment>
<organism evidence="1 2">
    <name type="scientific">Tetraparma gracilis</name>
    <dbReference type="NCBI Taxonomy" id="2962635"/>
    <lineage>
        <taxon>Eukaryota</taxon>
        <taxon>Sar</taxon>
        <taxon>Stramenopiles</taxon>
        <taxon>Ochrophyta</taxon>
        <taxon>Bolidophyceae</taxon>
        <taxon>Parmales</taxon>
        <taxon>Triparmaceae</taxon>
        <taxon>Tetraparma</taxon>
    </lineage>
</organism>
<evidence type="ECO:0000313" key="1">
    <source>
        <dbReference type="EMBL" id="GMI22714.1"/>
    </source>
</evidence>
<dbReference type="SUPFAM" id="SSF53335">
    <property type="entry name" value="S-adenosyl-L-methionine-dependent methyltransferases"/>
    <property type="match status" value="1"/>
</dbReference>
<dbReference type="CDD" id="cd02440">
    <property type="entry name" value="AdoMet_MTases"/>
    <property type="match status" value="1"/>
</dbReference>
<accession>A0ABQ6MAX5</accession>
<reference evidence="1 2" key="1">
    <citation type="journal article" date="2023" name="Commun. Biol.">
        <title>Genome analysis of Parmales, the sister group of diatoms, reveals the evolutionary specialization of diatoms from phago-mixotrophs to photoautotrophs.</title>
        <authorList>
            <person name="Ban H."/>
            <person name="Sato S."/>
            <person name="Yoshikawa S."/>
            <person name="Yamada K."/>
            <person name="Nakamura Y."/>
            <person name="Ichinomiya M."/>
            <person name="Sato N."/>
            <person name="Blanc-Mathieu R."/>
            <person name="Endo H."/>
            <person name="Kuwata A."/>
            <person name="Ogata H."/>
        </authorList>
    </citation>
    <scope>NUCLEOTIDE SEQUENCE [LARGE SCALE GENOMIC DNA]</scope>
</reference>